<keyword evidence="10 11" id="KW-0998">Cell outer membrane</keyword>
<keyword evidence="3 11" id="KW-1134">Transmembrane beta strand</keyword>
<feature type="chain" id="PRO_5016671284" evidence="13">
    <location>
        <begin position="23"/>
        <end position="608"/>
    </location>
</feature>
<dbReference type="Gene3D" id="2.40.170.20">
    <property type="entry name" value="TonB-dependent receptor, beta-barrel domain"/>
    <property type="match status" value="1"/>
</dbReference>
<evidence type="ECO:0000256" key="12">
    <source>
        <dbReference type="RuleBase" id="RU003357"/>
    </source>
</evidence>
<dbReference type="Pfam" id="PF00593">
    <property type="entry name" value="TonB_dep_Rec_b-barrel"/>
    <property type="match status" value="1"/>
</dbReference>
<evidence type="ECO:0000256" key="9">
    <source>
        <dbReference type="ARBA" id="ARBA00023136"/>
    </source>
</evidence>
<dbReference type="EMBL" id="QPJY01000001">
    <property type="protein sequence ID" value="RCX33499.1"/>
    <property type="molecule type" value="Genomic_DNA"/>
</dbReference>
<proteinExistence type="inferred from homology"/>
<dbReference type="Gene3D" id="2.170.130.10">
    <property type="entry name" value="TonB-dependent receptor, plug domain"/>
    <property type="match status" value="1"/>
</dbReference>
<evidence type="ECO:0000259" key="15">
    <source>
        <dbReference type="Pfam" id="PF07715"/>
    </source>
</evidence>
<dbReference type="PROSITE" id="PS52016">
    <property type="entry name" value="TONB_DEPENDENT_REC_3"/>
    <property type="match status" value="1"/>
</dbReference>
<keyword evidence="8" id="KW-0626">Porin</keyword>
<name>A0A369CHU6_9GAMM</name>
<dbReference type="GO" id="GO:0009279">
    <property type="term" value="C:cell outer membrane"/>
    <property type="evidence" value="ECO:0007669"/>
    <property type="project" value="UniProtKB-SubCell"/>
</dbReference>
<keyword evidence="4 11" id="KW-0812">Transmembrane</keyword>
<feature type="signal peptide" evidence="13">
    <location>
        <begin position="1"/>
        <end position="22"/>
    </location>
</feature>
<evidence type="ECO:0000256" key="10">
    <source>
        <dbReference type="ARBA" id="ARBA00023237"/>
    </source>
</evidence>
<dbReference type="CDD" id="cd01347">
    <property type="entry name" value="ligand_gated_channel"/>
    <property type="match status" value="1"/>
</dbReference>
<evidence type="ECO:0000313" key="16">
    <source>
        <dbReference type="EMBL" id="RCX33499.1"/>
    </source>
</evidence>
<keyword evidence="7 12" id="KW-0798">TonB box</keyword>
<comment type="subcellular location">
    <subcellularLocation>
        <location evidence="1 11">Cell outer membrane</location>
        <topology evidence="1 11">Multi-pass membrane protein</topology>
    </subcellularLocation>
</comment>
<dbReference type="GO" id="GO:0006811">
    <property type="term" value="P:monoatomic ion transport"/>
    <property type="evidence" value="ECO:0007669"/>
    <property type="project" value="UniProtKB-KW"/>
</dbReference>
<evidence type="ECO:0000259" key="14">
    <source>
        <dbReference type="Pfam" id="PF00593"/>
    </source>
</evidence>
<dbReference type="GO" id="GO:0015420">
    <property type="term" value="F:ABC-type vitamin B12 transporter activity"/>
    <property type="evidence" value="ECO:0007669"/>
    <property type="project" value="InterPro"/>
</dbReference>
<evidence type="ECO:0000256" key="2">
    <source>
        <dbReference type="ARBA" id="ARBA00022448"/>
    </source>
</evidence>
<dbReference type="Proteomes" id="UP000252707">
    <property type="component" value="Unassembled WGS sequence"/>
</dbReference>
<evidence type="ECO:0000256" key="13">
    <source>
        <dbReference type="SAM" id="SignalP"/>
    </source>
</evidence>
<dbReference type="AlphaFoldDB" id="A0A369CHU6"/>
<accession>A0A369CHU6</accession>
<comment type="similarity">
    <text evidence="11 12">Belongs to the TonB-dependent receptor family.</text>
</comment>
<dbReference type="OrthoDB" id="9815954at2"/>
<dbReference type="InterPro" id="IPR000531">
    <property type="entry name" value="Beta-barrel_TonB"/>
</dbReference>
<dbReference type="InterPro" id="IPR012910">
    <property type="entry name" value="Plug_dom"/>
</dbReference>
<evidence type="ECO:0000256" key="4">
    <source>
        <dbReference type="ARBA" id="ARBA00022692"/>
    </source>
</evidence>
<dbReference type="PANTHER" id="PTHR30069:SF53">
    <property type="entry name" value="COLICIN I RECEPTOR-RELATED"/>
    <property type="match status" value="1"/>
</dbReference>
<dbReference type="GO" id="GO:0015288">
    <property type="term" value="F:porin activity"/>
    <property type="evidence" value="ECO:0007669"/>
    <property type="project" value="UniProtKB-KW"/>
</dbReference>
<evidence type="ECO:0000256" key="1">
    <source>
        <dbReference type="ARBA" id="ARBA00004571"/>
    </source>
</evidence>
<dbReference type="InterPro" id="IPR010101">
    <property type="entry name" value="B12_transptr_BtuB"/>
</dbReference>
<dbReference type="RefSeq" id="WP_114278328.1">
    <property type="nucleotide sequence ID" value="NZ_QPJY01000001.1"/>
</dbReference>
<evidence type="ECO:0000256" key="3">
    <source>
        <dbReference type="ARBA" id="ARBA00022452"/>
    </source>
</evidence>
<evidence type="ECO:0000256" key="11">
    <source>
        <dbReference type="PROSITE-ProRule" id="PRU01360"/>
    </source>
</evidence>
<evidence type="ECO:0000256" key="7">
    <source>
        <dbReference type="ARBA" id="ARBA00023077"/>
    </source>
</evidence>
<keyword evidence="17" id="KW-1185">Reference proteome</keyword>
<reference evidence="16 17" key="1">
    <citation type="submission" date="2018-07" db="EMBL/GenBank/DDBJ databases">
        <title>Genomic Encyclopedia of Type Strains, Phase IV (KMG-IV): sequencing the most valuable type-strain genomes for metagenomic binning, comparative biology and taxonomic classification.</title>
        <authorList>
            <person name="Goeker M."/>
        </authorList>
    </citation>
    <scope>NUCLEOTIDE SEQUENCE [LARGE SCALE GENOMIC DNA]</scope>
    <source>
        <strain evidence="16 17">DSM 26407</strain>
    </source>
</reference>
<dbReference type="NCBIfam" id="TIGR01779">
    <property type="entry name" value="TonB-B12"/>
    <property type="match status" value="1"/>
</dbReference>
<keyword evidence="6" id="KW-0406">Ion transport</keyword>
<dbReference type="InterPro" id="IPR037066">
    <property type="entry name" value="Plug_dom_sf"/>
</dbReference>
<organism evidence="16 17">
    <name type="scientific">Thioalbus denitrificans</name>
    <dbReference type="NCBI Taxonomy" id="547122"/>
    <lineage>
        <taxon>Bacteria</taxon>
        <taxon>Pseudomonadati</taxon>
        <taxon>Pseudomonadota</taxon>
        <taxon>Gammaproteobacteria</taxon>
        <taxon>Chromatiales</taxon>
        <taxon>Ectothiorhodospiraceae</taxon>
        <taxon>Thioalbus</taxon>
    </lineage>
</organism>
<evidence type="ECO:0000256" key="5">
    <source>
        <dbReference type="ARBA" id="ARBA00022729"/>
    </source>
</evidence>
<feature type="domain" description="TonB-dependent receptor plug" evidence="15">
    <location>
        <begin position="43"/>
        <end position="148"/>
    </location>
</feature>
<evidence type="ECO:0000313" key="17">
    <source>
        <dbReference type="Proteomes" id="UP000252707"/>
    </source>
</evidence>
<dbReference type="Pfam" id="PF07715">
    <property type="entry name" value="Plug"/>
    <property type="match status" value="1"/>
</dbReference>
<gene>
    <name evidence="16" type="ORF">DFQ59_101803</name>
</gene>
<dbReference type="SUPFAM" id="SSF56935">
    <property type="entry name" value="Porins"/>
    <property type="match status" value="1"/>
</dbReference>
<dbReference type="InterPro" id="IPR036942">
    <property type="entry name" value="Beta-barrel_TonB_sf"/>
</dbReference>
<keyword evidence="2 11" id="KW-0813">Transport</keyword>
<sequence>MPLPLSRPLAGALLLASLPAIANESQPLDAVVVTATRTAQTADDTLAAVTVITREEIERRQPRDLPQLLSGLPGVDFTVAGGAGKTASLYLRGTESGHVLLLVDGVRMGSATLGQVAWQFIPVDQIERIEVVRGPRSHLYGSDAIGGVVQIFTRRGSEGFRAEARAGAGSHDTRNLSAGISGGADGTRWSLAAAHERTEGFDALKGAEPDRDGYRNTSLSARISHRFSGGAEVEAHLLRAGGKNDYDGSWTNENDFVEQSLGGKFAFSPLDRWRVSLSAGQSRDESKEYLDGAFRDRYETRRTQLGWQNDLTLSERALLTLGLDFLRDAVEGSTDYAEDRRDDRAGFVEYQYLGEGYDFVLGLRHDRYDGFGGHTTGSLDAGLDLPWGLRATAGYGTAFRAPTFNDLYYPYSGNPDLDPEESATWELGLSHGSGAVAWSLRAYRTEVDNLIDWACAVNCDDTDWLNDIWQPSNLRRARIDGLEATARTRLGDWNAAAALTLLDAEDSDTGNELPRRAPRTLRLDLDRDLARWRLGGSFIAQSGRWDDRANTRRIAGYGRVDLHADYALARHWRLSGQVKNLFDQSYESAANYNTAGRELFLSVAYRTE</sequence>
<protein>
    <submittedName>
        <fullName evidence="16">Vitamin B12 transporter</fullName>
    </submittedName>
</protein>
<keyword evidence="5 13" id="KW-0732">Signal</keyword>
<evidence type="ECO:0000256" key="6">
    <source>
        <dbReference type="ARBA" id="ARBA00023065"/>
    </source>
</evidence>
<keyword evidence="9 11" id="KW-0472">Membrane</keyword>
<feature type="domain" description="TonB-dependent receptor-like beta-barrel" evidence="14">
    <location>
        <begin position="227"/>
        <end position="581"/>
    </location>
</feature>
<dbReference type="GO" id="GO:0046930">
    <property type="term" value="C:pore complex"/>
    <property type="evidence" value="ECO:0007669"/>
    <property type="project" value="UniProtKB-KW"/>
</dbReference>
<dbReference type="InterPro" id="IPR039426">
    <property type="entry name" value="TonB-dep_rcpt-like"/>
</dbReference>
<comment type="caution">
    <text evidence="16">The sequence shown here is derived from an EMBL/GenBank/DDBJ whole genome shotgun (WGS) entry which is preliminary data.</text>
</comment>
<evidence type="ECO:0000256" key="8">
    <source>
        <dbReference type="ARBA" id="ARBA00023114"/>
    </source>
</evidence>
<dbReference type="PANTHER" id="PTHR30069">
    <property type="entry name" value="TONB-DEPENDENT OUTER MEMBRANE RECEPTOR"/>
    <property type="match status" value="1"/>
</dbReference>